<feature type="domain" description="RNA polymerase sigma-70 region 2" evidence="8">
    <location>
        <begin position="34"/>
        <end position="101"/>
    </location>
</feature>
<evidence type="ECO:0000256" key="4">
    <source>
        <dbReference type="ARBA" id="ARBA00023125"/>
    </source>
</evidence>
<dbReference type="AlphaFoldDB" id="A0A0K8P1U0"/>
<keyword evidence="5 6" id="KW-0804">Transcription</keyword>
<dbReference type="Gene3D" id="1.10.10.10">
    <property type="entry name" value="Winged helix-like DNA-binding domain superfamily/Winged helix DNA-binding domain"/>
    <property type="match status" value="1"/>
</dbReference>
<sequence length="214" mass="22501">MPAPTPPPRADDAAALAALLARVALGDRAAFAALYRATSPKLLGVVMRVHAERALAEDVLQEVYVKVWRAAGQFDAARAEPMAWLVGIARHRAIDELRSRRGERAATTSLTPEDGDGPSPLEQLADDAPGPLALLEQAAEARQVGHCVGELSAAQQQCLALAYYGGLSHHEVADHLALPLGTIKSWLRRGLLALKDCLGRATGRGAAAATARGA</sequence>
<proteinExistence type="inferred from homology"/>
<dbReference type="Pfam" id="PF08281">
    <property type="entry name" value="Sigma70_r4_2"/>
    <property type="match status" value="1"/>
</dbReference>
<dbReference type="SUPFAM" id="SSF88946">
    <property type="entry name" value="Sigma2 domain of RNA polymerase sigma factors"/>
    <property type="match status" value="1"/>
</dbReference>
<dbReference type="RefSeq" id="WP_054020613.1">
    <property type="nucleotide sequence ID" value="NZ_BBYR01000037.1"/>
</dbReference>
<dbReference type="PANTHER" id="PTHR43133">
    <property type="entry name" value="RNA POLYMERASE ECF-TYPE SIGMA FACTO"/>
    <property type="match status" value="1"/>
</dbReference>
<evidence type="ECO:0000256" key="3">
    <source>
        <dbReference type="ARBA" id="ARBA00023082"/>
    </source>
</evidence>
<dbReference type="CDD" id="cd06171">
    <property type="entry name" value="Sigma70_r4"/>
    <property type="match status" value="1"/>
</dbReference>
<evidence type="ECO:0000256" key="2">
    <source>
        <dbReference type="ARBA" id="ARBA00023015"/>
    </source>
</evidence>
<keyword evidence="11" id="KW-1185">Reference proteome</keyword>
<reference evidence="10 11" key="2">
    <citation type="journal article" date="2016" name="Science">
        <title>A bacterium that degrades and assimilates poly(ethylene terephthalate).</title>
        <authorList>
            <person name="Yoshida S."/>
            <person name="Hiraga K."/>
            <person name="Takehana T."/>
            <person name="Taniguchi I."/>
            <person name="Yamaji H."/>
            <person name="Maeda Y."/>
            <person name="Toyohara K."/>
            <person name="Miyamoto K."/>
            <person name="Kimura Y."/>
            <person name="Oda K."/>
        </authorList>
    </citation>
    <scope>NUCLEOTIDE SEQUENCE [LARGE SCALE GENOMIC DNA]</scope>
    <source>
        <strain evidence="11">NBRC 110686 / TISTR 2288 / 201-F6</strain>
    </source>
</reference>
<dbReference type="PROSITE" id="PS01063">
    <property type="entry name" value="SIGMA70_ECF"/>
    <property type="match status" value="1"/>
</dbReference>
<keyword evidence="3 6" id="KW-0731">Sigma factor</keyword>
<dbReference type="GO" id="GO:0003677">
    <property type="term" value="F:DNA binding"/>
    <property type="evidence" value="ECO:0007669"/>
    <property type="project" value="UniProtKB-KW"/>
</dbReference>
<dbReference type="InterPro" id="IPR013249">
    <property type="entry name" value="RNA_pol_sigma70_r4_t2"/>
</dbReference>
<evidence type="ECO:0000313" key="11">
    <source>
        <dbReference type="Proteomes" id="UP000037660"/>
    </source>
</evidence>
<dbReference type="STRING" id="1547922.ISF6_2472"/>
<dbReference type="PANTHER" id="PTHR43133:SF62">
    <property type="entry name" value="RNA POLYMERASE SIGMA FACTOR SIGZ"/>
    <property type="match status" value="1"/>
</dbReference>
<evidence type="ECO:0000256" key="7">
    <source>
        <dbReference type="SAM" id="MobiDB-lite"/>
    </source>
</evidence>
<evidence type="ECO:0000256" key="6">
    <source>
        <dbReference type="RuleBase" id="RU000716"/>
    </source>
</evidence>
<dbReference type="Gene3D" id="1.10.1740.10">
    <property type="match status" value="1"/>
</dbReference>
<evidence type="ECO:0000259" key="8">
    <source>
        <dbReference type="Pfam" id="PF04542"/>
    </source>
</evidence>
<gene>
    <name evidence="10" type="ORF">ISF6_2472</name>
</gene>
<dbReference type="InterPro" id="IPR013325">
    <property type="entry name" value="RNA_pol_sigma_r2"/>
</dbReference>
<dbReference type="Proteomes" id="UP000037660">
    <property type="component" value="Unassembled WGS sequence"/>
</dbReference>
<dbReference type="InterPro" id="IPR014284">
    <property type="entry name" value="RNA_pol_sigma-70_dom"/>
</dbReference>
<dbReference type="InterPro" id="IPR036388">
    <property type="entry name" value="WH-like_DNA-bd_sf"/>
</dbReference>
<dbReference type="InterPro" id="IPR013324">
    <property type="entry name" value="RNA_pol_sigma_r3/r4-like"/>
</dbReference>
<organism evidence="10 11">
    <name type="scientific">Piscinibacter sakaiensis</name>
    <name type="common">Ideonella sakaiensis</name>
    <dbReference type="NCBI Taxonomy" id="1547922"/>
    <lineage>
        <taxon>Bacteria</taxon>
        <taxon>Pseudomonadati</taxon>
        <taxon>Pseudomonadota</taxon>
        <taxon>Betaproteobacteria</taxon>
        <taxon>Burkholderiales</taxon>
        <taxon>Sphaerotilaceae</taxon>
        <taxon>Piscinibacter</taxon>
    </lineage>
</organism>
<evidence type="ECO:0000259" key="9">
    <source>
        <dbReference type="Pfam" id="PF08281"/>
    </source>
</evidence>
<dbReference type="InterPro" id="IPR000838">
    <property type="entry name" value="RNA_pol_sigma70_ECF_CS"/>
</dbReference>
<evidence type="ECO:0000313" key="10">
    <source>
        <dbReference type="EMBL" id="GAP36632.1"/>
    </source>
</evidence>
<reference evidence="11" key="1">
    <citation type="submission" date="2015-07" db="EMBL/GenBank/DDBJ databases">
        <title>Discovery of a poly(ethylene terephthalate assimilation.</title>
        <authorList>
            <person name="Yoshida S."/>
            <person name="Hiraga K."/>
            <person name="Takehana T."/>
            <person name="Taniguchi I."/>
            <person name="Yamaji H."/>
            <person name="Maeda Y."/>
            <person name="Toyohara K."/>
            <person name="Miyamoto K."/>
            <person name="Kimura Y."/>
            <person name="Oda K."/>
        </authorList>
    </citation>
    <scope>NUCLEOTIDE SEQUENCE [LARGE SCALE GENOMIC DNA]</scope>
    <source>
        <strain evidence="11">NBRC 110686 / TISTR 2288 / 201-F6</strain>
    </source>
</reference>
<keyword evidence="4 6" id="KW-0238">DNA-binding</keyword>
<feature type="region of interest" description="Disordered" evidence="7">
    <location>
        <begin position="100"/>
        <end position="126"/>
    </location>
</feature>
<dbReference type="EMBL" id="BBYR01000037">
    <property type="protein sequence ID" value="GAP36632.1"/>
    <property type="molecule type" value="Genomic_DNA"/>
</dbReference>
<name>A0A0K8P1U0_PISS1</name>
<keyword evidence="2 6" id="KW-0805">Transcription regulation</keyword>
<protein>
    <recommendedName>
        <fullName evidence="6">RNA polymerase sigma factor</fullName>
    </recommendedName>
</protein>
<comment type="similarity">
    <text evidence="1 6">Belongs to the sigma-70 factor family. ECF subfamily.</text>
</comment>
<dbReference type="GO" id="GO:0016987">
    <property type="term" value="F:sigma factor activity"/>
    <property type="evidence" value="ECO:0007669"/>
    <property type="project" value="UniProtKB-KW"/>
</dbReference>
<dbReference type="NCBIfam" id="TIGR02937">
    <property type="entry name" value="sigma70-ECF"/>
    <property type="match status" value="1"/>
</dbReference>
<dbReference type="InterPro" id="IPR007627">
    <property type="entry name" value="RNA_pol_sigma70_r2"/>
</dbReference>
<dbReference type="Pfam" id="PF04542">
    <property type="entry name" value="Sigma70_r2"/>
    <property type="match status" value="1"/>
</dbReference>
<evidence type="ECO:0000256" key="1">
    <source>
        <dbReference type="ARBA" id="ARBA00010641"/>
    </source>
</evidence>
<accession>A0A0K8P1U0</accession>
<dbReference type="SUPFAM" id="SSF88659">
    <property type="entry name" value="Sigma3 and sigma4 domains of RNA polymerase sigma factors"/>
    <property type="match status" value="1"/>
</dbReference>
<dbReference type="InterPro" id="IPR039425">
    <property type="entry name" value="RNA_pol_sigma-70-like"/>
</dbReference>
<evidence type="ECO:0000256" key="5">
    <source>
        <dbReference type="ARBA" id="ARBA00023163"/>
    </source>
</evidence>
<comment type="caution">
    <text evidence="10">The sequence shown here is derived from an EMBL/GenBank/DDBJ whole genome shotgun (WGS) entry which is preliminary data.</text>
</comment>
<dbReference type="GO" id="GO:0006352">
    <property type="term" value="P:DNA-templated transcription initiation"/>
    <property type="evidence" value="ECO:0007669"/>
    <property type="project" value="InterPro"/>
</dbReference>
<feature type="domain" description="RNA polymerase sigma factor 70 region 4 type 2" evidence="9">
    <location>
        <begin position="142"/>
        <end position="194"/>
    </location>
</feature>
<dbReference type="OrthoDB" id="9784272at2"/>